<organism evidence="5 8">
    <name type="scientific">Brevibacterium aurantiacum</name>
    <dbReference type="NCBI Taxonomy" id="273384"/>
    <lineage>
        <taxon>Bacteria</taxon>
        <taxon>Bacillati</taxon>
        <taxon>Actinomycetota</taxon>
        <taxon>Actinomycetes</taxon>
        <taxon>Micrococcales</taxon>
        <taxon>Brevibacteriaceae</taxon>
        <taxon>Brevibacterium</taxon>
    </lineage>
</organism>
<dbReference type="Proteomes" id="UP000217564">
    <property type="component" value="Unassembled WGS sequence"/>
</dbReference>
<dbReference type="PANTHER" id="PTHR46796">
    <property type="entry name" value="HTH-TYPE TRANSCRIPTIONAL ACTIVATOR RHAS-RELATED"/>
    <property type="match status" value="1"/>
</dbReference>
<evidence type="ECO:0000313" key="6">
    <source>
        <dbReference type="EMBL" id="PCC48961.1"/>
    </source>
</evidence>
<dbReference type="InterPro" id="IPR009057">
    <property type="entry name" value="Homeodomain-like_sf"/>
</dbReference>
<dbReference type="InterPro" id="IPR018060">
    <property type="entry name" value="HTH_AraC"/>
</dbReference>
<evidence type="ECO:0000256" key="2">
    <source>
        <dbReference type="ARBA" id="ARBA00023125"/>
    </source>
</evidence>
<evidence type="ECO:0000313" key="5">
    <source>
        <dbReference type="EMBL" id="PCC45779.1"/>
    </source>
</evidence>
<gene>
    <name evidence="7" type="ORF">CIK59_16930</name>
    <name evidence="6" type="ORF">CIK62_15405</name>
    <name evidence="5" type="ORF">CIK64_13670</name>
</gene>
<dbReference type="PROSITE" id="PS01124">
    <property type="entry name" value="HTH_ARAC_FAMILY_2"/>
    <property type="match status" value="1"/>
</dbReference>
<evidence type="ECO:0000256" key="1">
    <source>
        <dbReference type="ARBA" id="ARBA00023015"/>
    </source>
</evidence>
<dbReference type="Pfam" id="PF12833">
    <property type="entry name" value="HTH_18"/>
    <property type="match status" value="1"/>
</dbReference>
<comment type="caution">
    <text evidence="5">The sequence shown here is derived from an EMBL/GenBank/DDBJ whole genome shotgun (WGS) entry which is preliminary data.</text>
</comment>
<evidence type="ECO:0000256" key="3">
    <source>
        <dbReference type="ARBA" id="ARBA00023163"/>
    </source>
</evidence>
<dbReference type="EMBL" id="NRHA01000023">
    <property type="protein sequence ID" value="PCC52382.1"/>
    <property type="molecule type" value="Genomic_DNA"/>
</dbReference>
<name>A0A2A3Z2N3_BREAU</name>
<dbReference type="Proteomes" id="UP000217720">
    <property type="component" value="Unassembled WGS sequence"/>
</dbReference>
<evidence type="ECO:0000313" key="7">
    <source>
        <dbReference type="EMBL" id="PCC52382.1"/>
    </source>
</evidence>
<dbReference type="Proteomes" id="UP000217881">
    <property type="component" value="Unassembled WGS sequence"/>
</dbReference>
<dbReference type="EMBL" id="NRGP01000019">
    <property type="protein sequence ID" value="PCC45779.1"/>
    <property type="molecule type" value="Genomic_DNA"/>
</dbReference>
<dbReference type="GO" id="GO:0043565">
    <property type="term" value="F:sequence-specific DNA binding"/>
    <property type="evidence" value="ECO:0007669"/>
    <property type="project" value="InterPro"/>
</dbReference>
<dbReference type="PANTHER" id="PTHR46796:SF15">
    <property type="entry name" value="BLL1074 PROTEIN"/>
    <property type="match status" value="1"/>
</dbReference>
<evidence type="ECO:0000259" key="4">
    <source>
        <dbReference type="PROSITE" id="PS01124"/>
    </source>
</evidence>
<keyword evidence="1" id="KW-0805">Transcription regulation</keyword>
<reference evidence="8 9" key="1">
    <citation type="journal article" date="2017" name="Elife">
        <title>Extensive horizontal gene transfer in cheese-associated bacteria.</title>
        <authorList>
            <person name="Bonham K.S."/>
            <person name="Wolfe B.E."/>
            <person name="Dutton R.J."/>
        </authorList>
    </citation>
    <scope>NUCLEOTIDE SEQUENCE [LARGE SCALE GENOMIC DNA]</scope>
    <source>
        <strain evidence="7 10">738_8</strain>
        <strain evidence="6 9">900_6</strain>
        <strain evidence="5 8">947_7</strain>
    </source>
</reference>
<dbReference type="SUPFAM" id="SSF46689">
    <property type="entry name" value="Homeodomain-like"/>
    <property type="match status" value="1"/>
</dbReference>
<sequence length="291" mass="32479">MDQARVRPRVYTAVMSAATRDDLIRRPHPRLSPFVGDYVAYDVSGVPAGTHLGLPSGTLTFIVSIDEPLHQYDAATESTESFDVLLAGLHLRPTLIRHNGAMAGIQINFTPFAPRILFDTPAVDLAHRTHDLAEISRPIAAELHERVNEATTWSARFDAIDEVLVRAVHEGTQPRPEVVSSWKQIARSHGGLPVSLVANRIGWSRRHLNGVFRAEFGIGPKEAARVMRFDRARRMISAQSRTLADIAATCGYADQSHLNRDFRLLTGTSPSLWLTQDPVVRQDRDRWSLDR</sequence>
<protein>
    <submittedName>
        <fullName evidence="5">AraC family transcriptional regulator</fullName>
    </submittedName>
</protein>
<feature type="domain" description="HTH araC/xylS-type" evidence="4">
    <location>
        <begin position="183"/>
        <end position="276"/>
    </location>
</feature>
<evidence type="ECO:0000313" key="8">
    <source>
        <dbReference type="Proteomes" id="UP000217564"/>
    </source>
</evidence>
<keyword evidence="3" id="KW-0804">Transcription</keyword>
<dbReference type="SMART" id="SM00342">
    <property type="entry name" value="HTH_ARAC"/>
    <property type="match status" value="1"/>
</dbReference>
<keyword evidence="2" id="KW-0238">DNA-binding</keyword>
<dbReference type="Gene3D" id="1.10.10.60">
    <property type="entry name" value="Homeodomain-like"/>
    <property type="match status" value="1"/>
</dbReference>
<evidence type="ECO:0000313" key="10">
    <source>
        <dbReference type="Proteomes" id="UP000217881"/>
    </source>
</evidence>
<accession>A0A2A3Z2N3</accession>
<evidence type="ECO:0000313" key="9">
    <source>
        <dbReference type="Proteomes" id="UP000217720"/>
    </source>
</evidence>
<dbReference type="AlphaFoldDB" id="A0A2A3Z2N3"/>
<dbReference type="InterPro" id="IPR050204">
    <property type="entry name" value="AraC_XylS_family_regulators"/>
</dbReference>
<dbReference type="EMBL" id="NRGO01000020">
    <property type="protein sequence ID" value="PCC48961.1"/>
    <property type="molecule type" value="Genomic_DNA"/>
</dbReference>
<dbReference type="GO" id="GO:0003700">
    <property type="term" value="F:DNA-binding transcription factor activity"/>
    <property type="evidence" value="ECO:0007669"/>
    <property type="project" value="InterPro"/>
</dbReference>
<proteinExistence type="predicted"/>